<reference evidence="2" key="1">
    <citation type="journal article" date="2024" name="Proc. Natl. Acad. Sci. U.S.A.">
        <title>Extraordinary preservation of gene collinearity over three hundred million years revealed in homosporous lycophytes.</title>
        <authorList>
            <person name="Li C."/>
            <person name="Wickell D."/>
            <person name="Kuo L.Y."/>
            <person name="Chen X."/>
            <person name="Nie B."/>
            <person name="Liao X."/>
            <person name="Peng D."/>
            <person name="Ji J."/>
            <person name="Jenkins J."/>
            <person name="Williams M."/>
            <person name="Shu S."/>
            <person name="Plott C."/>
            <person name="Barry K."/>
            <person name="Rajasekar S."/>
            <person name="Grimwood J."/>
            <person name="Han X."/>
            <person name="Sun S."/>
            <person name="Hou Z."/>
            <person name="He W."/>
            <person name="Dai G."/>
            <person name="Sun C."/>
            <person name="Schmutz J."/>
            <person name="Leebens-Mack J.H."/>
            <person name="Li F.W."/>
            <person name="Wang L."/>
        </authorList>
    </citation>
    <scope>NUCLEOTIDE SEQUENCE [LARGE SCALE GENOMIC DNA]</scope>
    <source>
        <strain evidence="2">cv. PW_Plant_1</strain>
    </source>
</reference>
<evidence type="ECO:0000313" key="1">
    <source>
        <dbReference type="EMBL" id="KAJ7533971.1"/>
    </source>
</evidence>
<name>A0ACC2BW50_DIPCM</name>
<dbReference type="EMBL" id="CM055104">
    <property type="protein sequence ID" value="KAJ7533971.1"/>
    <property type="molecule type" value="Genomic_DNA"/>
</dbReference>
<dbReference type="Proteomes" id="UP001162992">
    <property type="component" value="Chromosome 13"/>
</dbReference>
<organism evidence="1 2">
    <name type="scientific">Diphasiastrum complanatum</name>
    <name type="common">Issler's clubmoss</name>
    <name type="synonym">Lycopodium complanatum</name>
    <dbReference type="NCBI Taxonomy" id="34168"/>
    <lineage>
        <taxon>Eukaryota</taxon>
        <taxon>Viridiplantae</taxon>
        <taxon>Streptophyta</taxon>
        <taxon>Embryophyta</taxon>
        <taxon>Tracheophyta</taxon>
        <taxon>Lycopodiopsida</taxon>
        <taxon>Lycopodiales</taxon>
        <taxon>Lycopodiaceae</taxon>
        <taxon>Lycopodioideae</taxon>
        <taxon>Diphasiastrum</taxon>
    </lineage>
</organism>
<gene>
    <name evidence="1" type="ORF">O6H91_13G073700</name>
</gene>
<keyword evidence="2" id="KW-1185">Reference proteome</keyword>
<protein>
    <submittedName>
        <fullName evidence="1">Uncharacterized protein</fullName>
    </submittedName>
</protein>
<sequence length="724" mass="79641">MHEYGWMMKFINFSTQAAAAAAAVGIRPAASSVNRRVAELLNERTSYATLASLLKRCSEAKALSDGRLVHAHIKSLNYDRKTFLGNWLVKMYSDCGSMNDAKAVFDSLPVHNLRSWNILIKAYAKNGYGREALSCFHQMQLQGLKPNQITLVSALDACAGLAELELGQEIHASIVEGGYEAEVIVGTALVNMYGKCGRAEEALAVFDKMPQRDVVAWNAIISACALNGNATKALYLFNRMQLCGIKPNQSTFVSALDACAVQGLLDKGKHIHGSIVEGGYEGQVVVATALISMYGKCGSLEEARKVFAKMPHRNVITWNAMIAACAQNGQGKEALDWFDRMQLQRLKPNQITFVCVLDACASLAALEIGQEIHAAITEAGYEGHVSYYDGQVVVGTALVNMYGKCGSVDEARSVFSRMRYRNVISWNAMILACAQNGQGEEALDLFNEMQHQGIKPDHITFLGVLAACSHTGQVDKARQFFQSMSKDHGIAQKVDHYVCLIDILGRAGHLGEAEQFINTMPIENASVWLCLLGACRVHGDVERGVRAANRVIKLDPENAAPYVLLSNILAAAGRWDDAKTLRCIWKTTSSKQQPERCYIEVNKKVHEFIAADISHPQIQDIISELKRLSKQIEEAGLLVDTGSVFHEKDEDIDYFHSVKLAIGFGLICTPPGTTLRITKNAQICSNCHTATKIIAHVVRRKIVIRDANRIHAFEHGSCSCKDYW</sequence>
<proteinExistence type="predicted"/>
<evidence type="ECO:0000313" key="2">
    <source>
        <dbReference type="Proteomes" id="UP001162992"/>
    </source>
</evidence>
<comment type="caution">
    <text evidence="1">The sequence shown here is derived from an EMBL/GenBank/DDBJ whole genome shotgun (WGS) entry which is preliminary data.</text>
</comment>
<accession>A0ACC2BW50</accession>